<feature type="domain" description="Calcineurin-like phosphoesterase" evidence="1">
    <location>
        <begin position="239"/>
        <end position="460"/>
    </location>
</feature>
<name>J4UID5_TRIAS</name>
<dbReference type="EMBL" id="ALBS01000057">
    <property type="protein sequence ID" value="EJT51440.1"/>
    <property type="molecule type" value="Genomic_DNA"/>
</dbReference>
<dbReference type="VEuPathDB" id="FungiDB:A1Q1_07412"/>
<dbReference type="Pfam" id="PF00149">
    <property type="entry name" value="Metallophos"/>
    <property type="match status" value="1"/>
</dbReference>
<evidence type="ECO:0000313" key="2">
    <source>
        <dbReference type="EMBL" id="EJT51440.1"/>
    </source>
</evidence>
<evidence type="ECO:0000313" key="3">
    <source>
        <dbReference type="Proteomes" id="UP000002748"/>
    </source>
</evidence>
<keyword evidence="2" id="KW-0378">Hydrolase</keyword>
<dbReference type="GeneID" id="25990924"/>
<dbReference type="AlphaFoldDB" id="J4UID5"/>
<protein>
    <submittedName>
        <fullName evidence="2">Icc family phosphohydrolase</fullName>
    </submittedName>
</protein>
<proteinExistence type="predicted"/>
<evidence type="ECO:0000259" key="1">
    <source>
        <dbReference type="Pfam" id="PF00149"/>
    </source>
</evidence>
<organism evidence="2 3">
    <name type="scientific">Trichosporon asahii var. asahii (strain ATCC 90039 / CBS 2479 / JCM 2466 / KCTC 7840 / NBRC 103889/ NCYC 2677 / UAMH 7654)</name>
    <name type="common">Yeast</name>
    <dbReference type="NCBI Taxonomy" id="1186058"/>
    <lineage>
        <taxon>Eukaryota</taxon>
        <taxon>Fungi</taxon>
        <taxon>Dikarya</taxon>
        <taxon>Basidiomycota</taxon>
        <taxon>Agaricomycotina</taxon>
        <taxon>Tremellomycetes</taxon>
        <taxon>Trichosporonales</taxon>
        <taxon>Trichosporonaceae</taxon>
        <taxon>Trichosporon</taxon>
    </lineage>
</organism>
<dbReference type="SUPFAM" id="SSF56300">
    <property type="entry name" value="Metallo-dependent phosphatases"/>
    <property type="match status" value="1"/>
</dbReference>
<reference evidence="2 3" key="1">
    <citation type="journal article" date="2012" name="Eukaryot. Cell">
        <title>Draft genome sequence of CBS 2479, the standard type strain of Trichosporon asahii.</title>
        <authorList>
            <person name="Yang R.Y."/>
            <person name="Li H.T."/>
            <person name="Zhu H."/>
            <person name="Zhou G.P."/>
            <person name="Wang M."/>
            <person name="Wang L."/>
        </authorList>
    </citation>
    <scope>NUCLEOTIDE SEQUENCE [LARGE SCALE GENOMIC DNA]</scope>
    <source>
        <strain evidence="3">ATCC 90039 / CBS 2479 / JCM 2466 / KCTC 7840 / NCYC 2677 / UAMH 7654</strain>
    </source>
</reference>
<dbReference type="Proteomes" id="UP000002748">
    <property type="component" value="Unassembled WGS sequence"/>
</dbReference>
<dbReference type="KEGG" id="tasa:A1Q1_07412"/>
<comment type="caution">
    <text evidence="2">The sequence shown here is derived from an EMBL/GenBank/DDBJ whole genome shotgun (WGS) entry which is preliminary data.</text>
</comment>
<dbReference type="InterPro" id="IPR029052">
    <property type="entry name" value="Metallo-depent_PP-like"/>
</dbReference>
<dbReference type="InterPro" id="IPR004843">
    <property type="entry name" value="Calcineurin-like_PHP"/>
</dbReference>
<sequence length="584" mass="63691">MQLTGPKPAAWAGQVADLTLVGDIPLANITYAGNHINATSSKNSDGTTTVHIPTSLVNATTVQQVDINLGDSTYSVNMTVFPAATPQKLPEDPVWIEMFESAATGWTSSGWDFDTLDGIVEHNGTEGKQRFSRASGVVAHAQGPGRLTSPPVNLPLGRDYELRFSSHFSGSDAAVSVTFDNSTTVHRMNATESGQVRIPFTPSGPASFAFELKEGSYWLIDDVAVVRPLGNSTGPILETIDIISDIQNIPCNKWMHDSLLPGLAQIGPRATTLVINGDLVGWDGEDSWSSFSKALKPAKSYNHVISTAGNHEMFGKADEETKKRRFLAYTGMGARHNAAQEAGANGVGTIGGAGLWGEHVTASGVPLLWLASERWWQDPSSEPQYVVLSDEQFGFLARRLEYWRARSRTVLLFSHHPLPFSVSGTWTPFESRNFGTDELRFRHLLAANPHAVLVTSHSHWAIEAADQNVDHRPLVGWNSTTPTFNTGATINWYDLGDKEWQGVWKGEKAPTAIRVEVYADRVRFKALRFWNLSTTATVVNTRDVAFPAQGRLTVNAVHSAASRTAPSTGLVATMLVLCFRLLWA</sequence>
<dbReference type="GO" id="GO:0016787">
    <property type="term" value="F:hydrolase activity"/>
    <property type="evidence" value="ECO:0007669"/>
    <property type="project" value="UniProtKB-KW"/>
</dbReference>
<dbReference type="Gene3D" id="3.60.21.10">
    <property type="match status" value="1"/>
</dbReference>
<gene>
    <name evidence="2" type="ORF">A1Q1_07412</name>
</gene>
<dbReference type="HOGENOM" id="CLU_447726_0_0_1"/>
<dbReference type="RefSeq" id="XP_014183123.1">
    <property type="nucleotide sequence ID" value="XM_014327648.1"/>
</dbReference>
<accession>J4UID5</accession>